<reference evidence="6" key="1">
    <citation type="journal article" date="2023" name="Science">
        <title>Elucidation of the pathway for biosynthesis of saponin adjuvants from the soapbark tree.</title>
        <authorList>
            <person name="Reed J."/>
            <person name="Orme A."/>
            <person name="El-Demerdash A."/>
            <person name="Owen C."/>
            <person name="Martin L.B.B."/>
            <person name="Misra R.C."/>
            <person name="Kikuchi S."/>
            <person name="Rejzek M."/>
            <person name="Martin A.C."/>
            <person name="Harkess A."/>
            <person name="Leebens-Mack J."/>
            <person name="Louveau T."/>
            <person name="Stephenson M.J."/>
            <person name="Osbourn A."/>
        </authorList>
    </citation>
    <scope>NUCLEOTIDE SEQUENCE</scope>
    <source>
        <strain evidence="6">S10</strain>
    </source>
</reference>
<dbReference type="GO" id="GO:0003723">
    <property type="term" value="F:RNA binding"/>
    <property type="evidence" value="ECO:0007669"/>
    <property type="project" value="UniProtKB-UniRule"/>
</dbReference>
<keyword evidence="1" id="KW-0479">Metal-binding</keyword>
<feature type="compositionally biased region" description="Low complexity" evidence="3">
    <location>
        <begin position="391"/>
        <end position="441"/>
    </location>
</feature>
<feature type="compositionally biased region" description="Polar residues" evidence="3">
    <location>
        <begin position="208"/>
        <end position="217"/>
    </location>
</feature>
<dbReference type="AlphaFoldDB" id="A0AAD7Q7A7"/>
<dbReference type="InterPro" id="IPR035979">
    <property type="entry name" value="RBD_domain_sf"/>
</dbReference>
<name>A0AAD7Q7A7_QUISA</name>
<evidence type="ECO:0000256" key="3">
    <source>
        <dbReference type="SAM" id="MobiDB-lite"/>
    </source>
</evidence>
<dbReference type="SMART" id="SM00343">
    <property type="entry name" value="ZnF_C2HC"/>
    <property type="match status" value="1"/>
</dbReference>
<keyword evidence="7" id="KW-1185">Reference proteome</keyword>
<evidence type="ECO:0000259" key="5">
    <source>
        <dbReference type="PROSITE" id="PS50158"/>
    </source>
</evidence>
<proteinExistence type="predicted"/>
<comment type="caution">
    <text evidence="6">The sequence shown here is derived from an EMBL/GenBank/DDBJ whole genome shotgun (WGS) entry which is preliminary data.</text>
</comment>
<dbReference type="PANTHER" id="PTHR48038">
    <property type="entry name" value="RIBONUCLEOPROTEIN RB97D"/>
    <property type="match status" value="1"/>
</dbReference>
<dbReference type="SUPFAM" id="SSF57756">
    <property type="entry name" value="Retrovirus zinc finger-like domains"/>
    <property type="match status" value="1"/>
</dbReference>
<dbReference type="GO" id="GO:0008270">
    <property type="term" value="F:zinc ion binding"/>
    <property type="evidence" value="ECO:0007669"/>
    <property type="project" value="UniProtKB-KW"/>
</dbReference>
<keyword evidence="1" id="KW-0862">Zinc</keyword>
<feature type="compositionally biased region" description="Basic and acidic residues" evidence="3">
    <location>
        <begin position="343"/>
        <end position="354"/>
    </location>
</feature>
<dbReference type="Proteomes" id="UP001163823">
    <property type="component" value="Chromosome 3"/>
</dbReference>
<evidence type="ECO:0000313" key="6">
    <source>
        <dbReference type="EMBL" id="KAJ7976188.1"/>
    </source>
</evidence>
<keyword evidence="1" id="KW-0863">Zinc-finger</keyword>
<feature type="region of interest" description="Disordered" evidence="3">
    <location>
        <begin position="178"/>
        <end position="217"/>
    </location>
</feature>
<evidence type="ECO:0000313" key="7">
    <source>
        <dbReference type="Proteomes" id="UP001163823"/>
    </source>
</evidence>
<dbReference type="InterPro" id="IPR012677">
    <property type="entry name" value="Nucleotide-bd_a/b_plait_sf"/>
</dbReference>
<dbReference type="PROSITE" id="PS50158">
    <property type="entry name" value="ZF_CCHC"/>
    <property type="match status" value="1"/>
</dbReference>
<dbReference type="InterPro" id="IPR001878">
    <property type="entry name" value="Znf_CCHC"/>
</dbReference>
<dbReference type="Gene3D" id="3.30.70.330">
    <property type="match status" value="1"/>
</dbReference>
<dbReference type="EMBL" id="JARAOO010000003">
    <property type="protein sequence ID" value="KAJ7976188.1"/>
    <property type="molecule type" value="Genomic_DNA"/>
</dbReference>
<feature type="region of interest" description="Disordered" evidence="3">
    <location>
        <begin position="240"/>
        <end position="442"/>
    </location>
</feature>
<organism evidence="6 7">
    <name type="scientific">Quillaja saponaria</name>
    <name type="common">Soap bark tree</name>
    <dbReference type="NCBI Taxonomy" id="32244"/>
    <lineage>
        <taxon>Eukaryota</taxon>
        <taxon>Viridiplantae</taxon>
        <taxon>Streptophyta</taxon>
        <taxon>Embryophyta</taxon>
        <taxon>Tracheophyta</taxon>
        <taxon>Spermatophyta</taxon>
        <taxon>Magnoliopsida</taxon>
        <taxon>eudicotyledons</taxon>
        <taxon>Gunneridae</taxon>
        <taxon>Pentapetalae</taxon>
        <taxon>rosids</taxon>
        <taxon>fabids</taxon>
        <taxon>Fabales</taxon>
        <taxon>Quillajaceae</taxon>
        <taxon>Quillaja</taxon>
    </lineage>
</organism>
<feature type="domain" description="RRM" evidence="4">
    <location>
        <begin position="1"/>
        <end position="71"/>
    </location>
</feature>
<dbReference type="InterPro" id="IPR036875">
    <property type="entry name" value="Znf_CCHC_sf"/>
</dbReference>
<protein>
    <submittedName>
        <fullName evidence="6">Serine/arginine-rich splicing factor like</fullName>
    </submittedName>
</protein>
<feature type="region of interest" description="Disordered" evidence="3">
    <location>
        <begin position="71"/>
        <end position="166"/>
    </location>
</feature>
<gene>
    <name evidence="6" type="ORF">O6P43_006005</name>
</gene>
<dbReference type="SMART" id="SM00360">
    <property type="entry name" value="RRM"/>
    <property type="match status" value="1"/>
</dbReference>
<dbReference type="PANTHER" id="PTHR48038:SF2">
    <property type="entry name" value="OS02G0536400 PROTEIN"/>
    <property type="match status" value="1"/>
</dbReference>
<evidence type="ECO:0000259" key="4">
    <source>
        <dbReference type="PROSITE" id="PS50102"/>
    </source>
</evidence>
<feature type="compositionally biased region" description="Basic and acidic residues" evidence="3">
    <location>
        <begin position="275"/>
        <end position="288"/>
    </location>
</feature>
<dbReference type="PROSITE" id="PS50102">
    <property type="entry name" value="RRM"/>
    <property type="match status" value="1"/>
</dbReference>
<feature type="domain" description="CCHC-type" evidence="5">
    <location>
        <begin position="242"/>
        <end position="257"/>
    </location>
</feature>
<evidence type="ECO:0000256" key="2">
    <source>
        <dbReference type="PROSITE-ProRule" id="PRU00176"/>
    </source>
</evidence>
<feature type="compositionally biased region" description="Basic and acidic residues" evidence="3">
    <location>
        <begin position="100"/>
        <end position="148"/>
    </location>
</feature>
<dbReference type="Pfam" id="PF00076">
    <property type="entry name" value="RRM_1"/>
    <property type="match status" value="1"/>
</dbReference>
<dbReference type="InterPro" id="IPR000504">
    <property type="entry name" value="RRM_dom"/>
</dbReference>
<evidence type="ECO:0000256" key="1">
    <source>
        <dbReference type="PROSITE-ProRule" id="PRU00047"/>
    </source>
</evidence>
<accession>A0AAD7Q7A7</accession>
<dbReference type="Gene3D" id="4.10.60.10">
    <property type="entry name" value="Zinc finger, CCHC-type"/>
    <property type="match status" value="1"/>
</dbReference>
<feature type="compositionally biased region" description="Basic and acidic residues" evidence="3">
    <location>
        <begin position="247"/>
        <end position="261"/>
    </location>
</feature>
<dbReference type="KEGG" id="qsa:O6P43_006005"/>
<dbReference type="SUPFAM" id="SSF54928">
    <property type="entry name" value="RNA-binding domain, RBD"/>
    <property type="match status" value="1"/>
</dbReference>
<dbReference type="Pfam" id="PF00098">
    <property type="entry name" value="zf-CCHC"/>
    <property type="match status" value="1"/>
</dbReference>
<feature type="compositionally biased region" description="Basic and acidic residues" evidence="3">
    <location>
        <begin position="178"/>
        <end position="204"/>
    </location>
</feature>
<keyword evidence="2" id="KW-0694">RNA-binding</keyword>
<sequence>MSLYIGNISARTRRDELERVFIRFGRCNVQLKKDGYGFVVYDFPPNAEKALRALQGRNICGELLNLTWSNKQPRPFPRLETGRNSERVGYARRKVGSNSWRDRRMGIRQQERGDGRGKSSDMHNDERAYGQDDIRDRGVQERQDYREELPDEGDQAAPNLVDSGRWGEQVHDPLVDYEVEHATEVDRYEPYQGYDRKDEDENHHVGYSGSSAPRSFQDNVSRAQIGDADLNKHYNSKTQQTCYRCGDPGHKMHNCPKERTPRKMSNSLDSTLDDDVGKRHRDEGEQERLGSSSRGKMRSSRDNLSMRQQRNDRNVSGSRHHQIQKDVDWPQRKNYGGNKRSRKETETPREDSIKAARRSVISSIRSDYIGSHSTSQSSKSMDRSSFHSRSRSLYSKACSLSGDLRSSSKSRYSRSRSPNSRKSSSPTSLSVSLSQPLPSSPNEVQLNLKGSLEKATYLEYMDHLIEHGQQIEGIVTLENDKPKDTNLAVNNGNVGLYTKVVDDIEKEQHLYEDNNEKHNLLRPSFEATNSSKLVPDRGTGTVTAESLSPETVRETEDILGSGAPKVEYMQALNKKPSSETHVNLRSGHSTSIYSEEMSMVLKHYGLEVPGEDENNLTIGAYFGSARLWPWEIIYYRRLKKGPISTDNYARRVAQNQEHGIVDKYIRSSSGWGELGAENHY</sequence>